<dbReference type="InterPro" id="IPR001461">
    <property type="entry name" value="Aspartic_peptidase_A1"/>
</dbReference>
<dbReference type="PRINTS" id="PR00792">
    <property type="entry name" value="PEPSIN"/>
</dbReference>
<dbReference type="FunFam" id="2.40.70.10:FF:000115">
    <property type="entry name" value="Lysosomal aspartic protease"/>
    <property type="match status" value="1"/>
</dbReference>
<feature type="disulfide bond" evidence="9">
    <location>
        <begin position="106"/>
        <end position="112"/>
    </location>
</feature>
<dbReference type="PROSITE" id="PS51767">
    <property type="entry name" value="PEPTIDASE_A1"/>
    <property type="match status" value="1"/>
</dbReference>
<dbReference type="RefSeq" id="XP_007036024.2">
    <property type="nucleotide sequence ID" value="XM_007035962.2"/>
</dbReference>
<evidence type="ECO:0000313" key="15">
    <source>
        <dbReference type="RefSeq" id="XP_007036024.2"/>
    </source>
</evidence>
<dbReference type="GO" id="GO:0004190">
    <property type="term" value="F:aspartic-type endopeptidase activity"/>
    <property type="evidence" value="ECO:0007669"/>
    <property type="project" value="UniProtKB-KW"/>
</dbReference>
<feature type="chain" id="PRO_5044242841" evidence="11">
    <location>
        <begin position="26"/>
        <end position="524"/>
    </location>
</feature>
<dbReference type="AlphaFoldDB" id="A0AB32VA06"/>
<evidence type="ECO:0000256" key="8">
    <source>
        <dbReference type="PIRSR" id="PIRSR601461-1"/>
    </source>
</evidence>
<keyword evidence="7" id="KW-0325">Glycoprotein</keyword>
<dbReference type="PROSITE" id="PS50015">
    <property type="entry name" value="SAP_B"/>
    <property type="match status" value="2"/>
</dbReference>
<dbReference type="InterPro" id="IPR008139">
    <property type="entry name" value="SaposinB_dom"/>
</dbReference>
<dbReference type="Pfam" id="PF00026">
    <property type="entry name" value="Asp"/>
    <property type="match status" value="1"/>
</dbReference>
<dbReference type="InterPro" id="IPR008138">
    <property type="entry name" value="SapB_2"/>
</dbReference>
<feature type="active site" evidence="8">
    <location>
        <position position="93"/>
    </location>
</feature>
<keyword evidence="2 10" id="KW-0645">Protease</keyword>
<dbReference type="InterPro" id="IPR007856">
    <property type="entry name" value="SapB_1"/>
</dbReference>
<feature type="active site" evidence="8">
    <location>
        <position position="280"/>
    </location>
</feature>
<dbReference type="PANTHER" id="PTHR47966:SF20">
    <property type="entry name" value="ASPARTIC PROTEINASE-LIKE"/>
    <property type="match status" value="1"/>
</dbReference>
<dbReference type="PANTHER" id="PTHR47966">
    <property type="entry name" value="BETA-SITE APP-CLEAVING ENZYME, ISOFORM A-RELATED"/>
    <property type="match status" value="1"/>
</dbReference>
<dbReference type="Proteomes" id="UP000694886">
    <property type="component" value="Chromosome 4"/>
</dbReference>
<gene>
    <name evidence="15" type="primary">LOC18603786</name>
</gene>
<dbReference type="PROSITE" id="PS00141">
    <property type="entry name" value="ASP_PROTEASE"/>
    <property type="match status" value="2"/>
</dbReference>
<feature type="domain" description="Peptidase A1" evidence="13">
    <location>
        <begin position="75"/>
        <end position="520"/>
    </location>
</feature>
<dbReference type="Pfam" id="PF03489">
    <property type="entry name" value="SapB_2"/>
    <property type="match status" value="1"/>
</dbReference>
<dbReference type="SUPFAM" id="SSF47862">
    <property type="entry name" value="Saposin"/>
    <property type="match status" value="1"/>
</dbReference>
<evidence type="ECO:0000256" key="9">
    <source>
        <dbReference type="PIRSR" id="PIRSR601461-2"/>
    </source>
</evidence>
<feature type="signal peptide" evidence="11">
    <location>
        <begin position="1"/>
        <end position="25"/>
    </location>
</feature>
<protein>
    <submittedName>
        <fullName evidence="15">Aspartic proteinase isoform X1</fullName>
    </submittedName>
</protein>
<evidence type="ECO:0000256" key="5">
    <source>
        <dbReference type="ARBA" id="ARBA00023145"/>
    </source>
</evidence>
<dbReference type="InterPro" id="IPR001969">
    <property type="entry name" value="Aspartic_peptidase_AS"/>
</dbReference>
<evidence type="ECO:0000259" key="13">
    <source>
        <dbReference type="PROSITE" id="PS51767"/>
    </source>
</evidence>
<feature type="domain" description="Saposin B-type" evidence="12">
    <location>
        <begin position="305"/>
        <end position="345"/>
    </location>
</feature>
<evidence type="ECO:0000313" key="14">
    <source>
        <dbReference type="Proteomes" id="UP000694886"/>
    </source>
</evidence>
<dbReference type="GO" id="GO:0006508">
    <property type="term" value="P:proteolysis"/>
    <property type="evidence" value="ECO:0007669"/>
    <property type="project" value="UniProtKB-KW"/>
</dbReference>
<dbReference type="InterPro" id="IPR021109">
    <property type="entry name" value="Peptidase_aspartic_dom_sf"/>
</dbReference>
<evidence type="ECO:0000256" key="10">
    <source>
        <dbReference type="RuleBase" id="RU000454"/>
    </source>
</evidence>
<evidence type="ECO:0000256" key="3">
    <source>
        <dbReference type="ARBA" id="ARBA00022750"/>
    </source>
</evidence>
<dbReference type="InterPro" id="IPR011001">
    <property type="entry name" value="Saposin-like"/>
</dbReference>
<name>A0AB32VA06_THECC</name>
<keyword evidence="6 9" id="KW-1015">Disulfide bond</keyword>
<evidence type="ECO:0000256" key="4">
    <source>
        <dbReference type="ARBA" id="ARBA00022801"/>
    </source>
</evidence>
<keyword evidence="5" id="KW-0865">Zymogen</keyword>
<sequence>MGIKFVLTAICIWNWIASWVLTASSDELVRISLKKQPLDLKRINAARITGLELESNVNDQEADVIYLKNYLDTQYYGEIGIGSPSQSFSVIFDTGSSNLWVPSSKCLFSIACHLHSKFWARLSRTYTKIGIPCQIHYGSGSISGFFSLDHVKVGDIAVKDQEFIEITREGYLPFLVAKYDGILGLGFQEISVEQATPLWFNMVQQGHVSQKIFSLWLNRDLTSEVGGEIVFGGLDWRHFRGEHTYVPVTKSGYWQIEVGDILVENNSTGLCRNGCAAIVDSGTSLIAGPTEIVAQINRGIGAEGIVSLECKNVVSKYGYSLWDSLISGVRPEIVCVDIGLCSYNGSQNMSGGLKTVVENKTREGSPIGETALCTFCEMIVFWIQVQLKQQKTKEKVFKHVNQLCENLPNPIGKSFVNCDDLETLPDVTFTIGNNPFPLTPQQYILKVEERCSTVCVSGFVAFDVPPPRGPLWYDDILCSIISGCCVAVAEKCHKHEVLGDTFLSAYHTVFDFGNLRVGFAKAAK</sequence>
<accession>A0AB32VA06</accession>
<feature type="domain" description="Saposin B-type" evidence="12">
    <location>
        <begin position="369"/>
        <end position="410"/>
    </location>
</feature>
<dbReference type="Pfam" id="PF05184">
    <property type="entry name" value="SapB_1"/>
    <property type="match status" value="1"/>
</dbReference>
<reference evidence="14" key="1">
    <citation type="journal article" date="1997" name="Nucleic Acids Res.">
        <title>tRNAscan-SE: a program for improved detection of transfer RNA genes in genomic sequence.</title>
        <authorList>
            <person name="Lowe T.M."/>
            <person name="Eddy S.R."/>
        </authorList>
    </citation>
    <scope>NUCLEOTIDE SEQUENCE [LARGE SCALE GENOMIC DNA]</scope>
    <source>
        <strain evidence="14">r\B97-61/B2</strain>
    </source>
</reference>
<evidence type="ECO:0000256" key="11">
    <source>
        <dbReference type="SAM" id="SignalP"/>
    </source>
</evidence>
<organism evidence="14 15">
    <name type="scientific">Theobroma cacao</name>
    <name type="common">Cacao</name>
    <name type="synonym">Cocoa</name>
    <dbReference type="NCBI Taxonomy" id="3641"/>
    <lineage>
        <taxon>Eukaryota</taxon>
        <taxon>Viridiplantae</taxon>
        <taxon>Streptophyta</taxon>
        <taxon>Embryophyta</taxon>
        <taxon>Tracheophyta</taxon>
        <taxon>Spermatophyta</taxon>
        <taxon>Magnoliopsida</taxon>
        <taxon>eudicotyledons</taxon>
        <taxon>Gunneridae</taxon>
        <taxon>Pentapetalae</taxon>
        <taxon>rosids</taxon>
        <taxon>malvids</taxon>
        <taxon>Malvales</taxon>
        <taxon>Malvaceae</taxon>
        <taxon>Byttnerioideae</taxon>
        <taxon>Theobroma</taxon>
    </lineage>
</organism>
<evidence type="ECO:0000256" key="2">
    <source>
        <dbReference type="ARBA" id="ARBA00022670"/>
    </source>
</evidence>
<reference evidence="15" key="2">
    <citation type="submission" date="2025-08" db="UniProtKB">
        <authorList>
            <consortium name="RefSeq"/>
        </authorList>
    </citation>
    <scope>IDENTIFICATION</scope>
</reference>
<proteinExistence type="inferred from homology"/>
<keyword evidence="11" id="KW-0732">Signal</keyword>
<evidence type="ECO:0000256" key="6">
    <source>
        <dbReference type="ARBA" id="ARBA00023157"/>
    </source>
</evidence>
<dbReference type="GeneID" id="18603786"/>
<dbReference type="Gene3D" id="2.40.70.10">
    <property type="entry name" value="Acid Proteases"/>
    <property type="match status" value="2"/>
</dbReference>
<dbReference type="InterPro" id="IPR033121">
    <property type="entry name" value="PEPTIDASE_A1"/>
</dbReference>
<evidence type="ECO:0000256" key="1">
    <source>
        <dbReference type="ARBA" id="ARBA00007447"/>
    </source>
</evidence>
<dbReference type="GO" id="GO:0006629">
    <property type="term" value="P:lipid metabolic process"/>
    <property type="evidence" value="ECO:0007669"/>
    <property type="project" value="InterPro"/>
</dbReference>
<evidence type="ECO:0000259" key="12">
    <source>
        <dbReference type="PROSITE" id="PS50015"/>
    </source>
</evidence>
<keyword evidence="3 10" id="KW-0064">Aspartyl protease</keyword>
<dbReference type="SUPFAM" id="SSF50630">
    <property type="entry name" value="Acid proteases"/>
    <property type="match status" value="1"/>
</dbReference>
<dbReference type="Gene3D" id="1.10.225.10">
    <property type="entry name" value="Saposin-like"/>
    <property type="match status" value="1"/>
</dbReference>
<dbReference type="Gramene" id="Tc04v2_t025910.1">
    <property type="protein sequence ID" value="Tc04v2_p025910.1"/>
    <property type="gene ID" value="Tc04v2_g025910"/>
</dbReference>
<keyword evidence="4 10" id="KW-0378">Hydrolase</keyword>
<evidence type="ECO:0000256" key="7">
    <source>
        <dbReference type="ARBA" id="ARBA00023180"/>
    </source>
</evidence>
<comment type="similarity">
    <text evidence="1 10">Belongs to the peptidase A1 family.</text>
</comment>